<reference evidence="3 4" key="1">
    <citation type="submission" date="2017-12" db="EMBL/GenBank/DDBJ databases">
        <title>Comparative genomics of Botrytis spp.</title>
        <authorList>
            <person name="Valero-Jimenez C.A."/>
            <person name="Tapia P."/>
            <person name="Veloso J."/>
            <person name="Silva-Moreno E."/>
            <person name="Staats M."/>
            <person name="Valdes J.H."/>
            <person name="Van Kan J.A.L."/>
        </authorList>
    </citation>
    <scope>NUCLEOTIDE SEQUENCE [LARGE SCALE GENOMIC DNA]</scope>
    <source>
        <strain evidence="3 4">MUCL11595</strain>
    </source>
</reference>
<evidence type="ECO:0000313" key="3">
    <source>
        <dbReference type="EMBL" id="TGO45977.1"/>
    </source>
</evidence>
<evidence type="ECO:0008006" key="5">
    <source>
        <dbReference type="Google" id="ProtNLM"/>
    </source>
</evidence>
<gene>
    <name evidence="3" type="ORF">BCON_0352g00020</name>
</gene>
<accession>A0A4Z1HM21</accession>
<sequence>MSTRSRFKGSSGVFLYQAVPRRYRLAHQRNRVAILKWTEEVGVAIKESGIPREVIFVTAKVFEGLDDMPPSIQNSLTKFQLDYVDLIQVASFNGSTPITKARPGPLGDILAEIAARRQVPENAILISWQITQNFVVTTTTTKVGRLEDYVAVVRLNLSREEQEKITQVGLMPYFRAWVPDRFDLNNRF</sequence>
<keyword evidence="1" id="KW-0521">NADP</keyword>
<evidence type="ECO:0000256" key="2">
    <source>
        <dbReference type="ARBA" id="ARBA00023002"/>
    </source>
</evidence>
<dbReference type="Gene3D" id="3.20.20.100">
    <property type="entry name" value="NADP-dependent oxidoreductase domain"/>
    <property type="match status" value="2"/>
</dbReference>
<evidence type="ECO:0000256" key="1">
    <source>
        <dbReference type="ARBA" id="ARBA00022857"/>
    </source>
</evidence>
<dbReference type="InterPro" id="IPR036812">
    <property type="entry name" value="NAD(P)_OxRdtase_dom_sf"/>
</dbReference>
<dbReference type="Proteomes" id="UP000297527">
    <property type="component" value="Unassembled WGS sequence"/>
</dbReference>
<keyword evidence="4" id="KW-1185">Reference proteome</keyword>
<dbReference type="GO" id="GO:0016616">
    <property type="term" value="F:oxidoreductase activity, acting on the CH-OH group of donors, NAD or NADP as acceptor"/>
    <property type="evidence" value="ECO:0007669"/>
    <property type="project" value="UniProtKB-ARBA"/>
</dbReference>
<proteinExistence type="predicted"/>
<keyword evidence="2" id="KW-0560">Oxidoreductase</keyword>
<dbReference type="SUPFAM" id="SSF51430">
    <property type="entry name" value="NAD(P)-linked oxidoreductase"/>
    <property type="match status" value="1"/>
</dbReference>
<organism evidence="3 4">
    <name type="scientific">Botryotinia convoluta</name>
    <dbReference type="NCBI Taxonomy" id="54673"/>
    <lineage>
        <taxon>Eukaryota</taxon>
        <taxon>Fungi</taxon>
        <taxon>Dikarya</taxon>
        <taxon>Ascomycota</taxon>
        <taxon>Pezizomycotina</taxon>
        <taxon>Leotiomycetes</taxon>
        <taxon>Helotiales</taxon>
        <taxon>Sclerotiniaceae</taxon>
        <taxon>Botryotinia</taxon>
    </lineage>
</organism>
<dbReference type="AlphaFoldDB" id="A0A4Z1HM21"/>
<name>A0A4Z1HM21_9HELO</name>
<dbReference type="EMBL" id="PQXN01000350">
    <property type="protein sequence ID" value="TGO45977.1"/>
    <property type="molecule type" value="Genomic_DNA"/>
</dbReference>
<dbReference type="InterPro" id="IPR020471">
    <property type="entry name" value="AKR"/>
</dbReference>
<protein>
    <recommendedName>
        <fullName evidence="5">NADP-dependent oxidoreductase domain-containing protein</fullName>
    </recommendedName>
</protein>
<dbReference type="PANTHER" id="PTHR43827:SF3">
    <property type="entry name" value="NADP-DEPENDENT OXIDOREDUCTASE DOMAIN-CONTAINING PROTEIN"/>
    <property type="match status" value="1"/>
</dbReference>
<comment type="caution">
    <text evidence="3">The sequence shown here is derived from an EMBL/GenBank/DDBJ whole genome shotgun (WGS) entry which is preliminary data.</text>
</comment>
<dbReference type="PANTHER" id="PTHR43827">
    <property type="entry name" value="2,5-DIKETO-D-GLUCONIC ACID REDUCTASE"/>
    <property type="match status" value="1"/>
</dbReference>
<dbReference type="OrthoDB" id="416253at2759"/>
<evidence type="ECO:0000313" key="4">
    <source>
        <dbReference type="Proteomes" id="UP000297527"/>
    </source>
</evidence>